<evidence type="ECO:0000256" key="4">
    <source>
        <dbReference type="ARBA" id="ARBA00022448"/>
    </source>
</evidence>
<comment type="function">
    <text evidence="1">Electron carrier protein. The oxidized form of the cytochrome c heme group can accept an electron from the heme group of the cytochrome c1 subunit of cytochrome reductase. Cytochrome c then transfers this electron to the cytochrome oxidase complex, the final protein carrier in the mitochondrial electron-transport chain.</text>
</comment>
<dbReference type="SUPFAM" id="SSF46626">
    <property type="entry name" value="Cytochrome c"/>
    <property type="match status" value="1"/>
</dbReference>
<evidence type="ECO:0000256" key="6">
    <source>
        <dbReference type="ARBA" id="ARBA00022703"/>
    </source>
</evidence>
<evidence type="ECO:0000313" key="14">
    <source>
        <dbReference type="Ensembl" id="ENSEASP00005019813.2"/>
    </source>
</evidence>
<dbReference type="GO" id="GO:0009055">
    <property type="term" value="F:electron transfer activity"/>
    <property type="evidence" value="ECO:0007669"/>
    <property type="project" value="InterPro"/>
</dbReference>
<reference evidence="14" key="2">
    <citation type="submission" date="2025-08" db="UniProtKB">
        <authorList>
            <consortium name="Ensembl"/>
        </authorList>
    </citation>
    <scope>IDENTIFICATION</scope>
</reference>
<evidence type="ECO:0000256" key="12">
    <source>
        <dbReference type="RuleBase" id="RU004426"/>
    </source>
</evidence>
<evidence type="ECO:0000256" key="10">
    <source>
        <dbReference type="ARBA" id="ARBA00025038"/>
    </source>
</evidence>
<evidence type="ECO:0000256" key="1">
    <source>
        <dbReference type="ARBA" id="ARBA00002555"/>
    </source>
</evidence>
<reference evidence="14" key="3">
    <citation type="submission" date="2025-09" db="UniProtKB">
        <authorList>
            <consortium name="Ensembl"/>
        </authorList>
    </citation>
    <scope>IDENTIFICATION</scope>
</reference>
<proteinExistence type="inferred from homology"/>
<evidence type="ECO:0000256" key="9">
    <source>
        <dbReference type="ARBA" id="ARBA00023004"/>
    </source>
</evidence>
<protein>
    <recommendedName>
        <fullName evidence="13">Cytochrome c domain-containing protein</fullName>
    </recommendedName>
</protein>
<name>A0A8C4MAN2_EQUAS</name>
<dbReference type="GO" id="GO:0020037">
    <property type="term" value="F:heme binding"/>
    <property type="evidence" value="ECO:0007669"/>
    <property type="project" value="InterPro"/>
</dbReference>
<sequence>VGERVSKRIFVQKCAKCHTMEKRGKTKVVQVCMVCLSRRQVRCWILLQDANKNRGISLEEETLMEYLENPKKYILGTRMILATGLNRKGERAGFKANFKNATNEP</sequence>
<reference evidence="14 15" key="1">
    <citation type="journal article" date="2020" name="Nat. Commun.">
        <title>Donkey genomes provide new insights into domestication and selection for coat color.</title>
        <authorList>
            <person name="Wang"/>
            <person name="C."/>
            <person name="Li"/>
            <person name="H."/>
            <person name="Guo"/>
            <person name="Y."/>
            <person name="Huang"/>
            <person name="J."/>
            <person name="Sun"/>
            <person name="Y."/>
            <person name="Min"/>
            <person name="J."/>
            <person name="Wang"/>
            <person name="J."/>
            <person name="Fang"/>
            <person name="X."/>
            <person name="Zhao"/>
            <person name="Z."/>
            <person name="Wang"/>
            <person name="S."/>
            <person name="Zhang"/>
            <person name="Y."/>
            <person name="Liu"/>
            <person name="Q."/>
            <person name="Jiang"/>
            <person name="Q."/>
            <person name="Wang"/>
            <person name="X."/>
            <person name="Guo"/>
            <person name="Y."/>
            <person name="Yang"/>
            <person name="C."/>
            <person name="Wang"/>
            <person name="Y."/>
            <person name="Tian"/>
            <person name="F."/>
            <person name="Zhuang"/>
            <person name="G."/>
            <person name="Fan"/>
            <person name="Y."/>
            <person name="Gao"/>
            <person name="Q."/>
            <person name="Li"/>
            <person name="Y."/>
            <person name="Ju"/>
            <person name="Z."/>
            <person name="Li"/>
            <person name="J."/>
            <person name="Li"/>
            <person name="R."/>
            <person name="Hou"/>
            <person name="M."/>
            <person name="Yang"/>
            <person name="G."/>
            <person name="Liu"/>
            <person name="G."/>
            <person name="Liu"/>
            <person name="W."/>
            <person name="Guo"/>
            <person name="J."/>
            <person name="Pan"/>
            <person name="S."/>
            <person name="Fan"/>
            <person name="G."/>
            <person name="Zhang"/>
            <person name="W."/>
            <person name="Zhang"/>
            <person name="R."/>
            <person name="Yu"/>
            <person name="J."/>
            <person name="Zhang"/>
            <person name="X."/>
            <person name="Yin"/>
            <person name="Q."/>
            <person name="Ji"/>
            <person name="C."/>
            <person name="Jin"/>
            <person name="Y."/>
            <person name="Yue"/>
            <person name="G."/>
            <person name="Liu"/>
            <person name="M."/>
            <person name="Xu"/>
            <person name="J."/>
            <person name="Liu"/>
            <person name="S."/>
            <person name="Jordana"/>
            <person name="J."/>
            <person name="Noce"/>
            <person name="A."/>
            <person name="Amills"/>
            <person name="M."/>
            <person name="Wu"/>
            <person name="D.D."/>
            <person name="Li"/>
            <person name="S."/>
            <person name="Zhou"/>
            <person name="X. and Zhong"/>
            <person name="J."/>
        </authorList>
    </citation>
    <scope>NUCLEOTIDE SEQUENCE [LARGE SCALE GENOMIC DNA]</scope>
</reference>
<keyword evidence="9 11" id="KW-0408">Iron</keyword>
<accession>A0A8C4MAN2</accession>
<evidence type="ECO:0000313" key="15">
    <source>
        <dbReference type="Proteomes" id="UP000694387"/>
    </source>
</evidence>
<evidence type="ECO:0000256" key="7">
    <source>
        <dbReference type="ARBA" id="ARBA00022723"/>
    </source>
</evidence>
<evidence type="ECO:0000256" key="2">
    <source>
        <dbReference type="ARBA" id="ARBA00004569"/>
    </source>
</evidence>
<evidence type="ECO:0000256" key="11">
    <source>
        <dbReference type="PROSITE-ProRule" id="PRU00433"/>
    </source>
</evidence>
<dbReference type="InterPro" id="IPR009056">
    <property type="entry name" value="Cyt_c-like_dom"/>
</dbReference>
<dbReference type="Proteomes" id="UP000694387">
    <property type="component" value="Chromosome 17"/>
</dbReference>
<dbReference type="PROSITE" id="PS51007">
    <property type="entry name" value="CYTC"/>
    <property type="match status" value="1"/>
</dbReference>
<keyword evidence="6" id="KW-0053">Apoptosis</keyword>
<feature type="domain" description="Cytochrome c" evidence="13">
    <location>
        <begin position="1"/>
        <end position="105"/>
    </location>
</feature>
<keyword evidence="15" id="KW-1185">Reference proteome</keyword>
<dbReference type="InterPro" id="IPR002327">
    <property type="entry name" value="Cyt_c_1A/1B"/>
</dbReference>
<comment type="function">
    <text evidence="10">Plays a role in apoptosis. Suppression of the anti-apoptotic members or activation of the pro-apoptotic members of the Bcl-2 family leads to altered mitochondrial membrane permeability resulting in release of cytochrome c into the cytosol. Binding of cytochrome c to Apaf-1 triggers the activation of caspase-9, which then accelerates apoptosis by activating other caspases.</text>
</comment>
<keyword evidence="7 11" id="KW-0479">Metal-binding</keyword>
<dbReference type="GeneTree" id="ENSGT01090000262611"/>
<dbReference type="InterPro" id="IPR036909">
    <property type="entry name" value="Cyt_c-like_dom_sf"/>
</dbReference>
<keyword evidence="4" id="KW-0813">Transport</keyword>
<dbReference type="PANTHER" id="PTHR11961">
    <property type="entry name" value="CYTOCHROME C"/>
    <property type="match status" value="1"/>
</dbReference>
<dbReference type="GO" id="GO:0046872">
    <property type="term" value="F:metal ion binding"/>
    <property type="evidence" value="ECO:0007669"/>
    <property type="project" value="UniProtKB-KW"/>
</dbReference>
<comment type="similarity">
    <text evidence="3 12">Belongs to the cytochrome c family.</text>
</comment>
<comment type="subcellular location">
    <subcellularLocation>
        <location evidence="2">Mitochondrion intermembrane space</location>
    </subcellularLocation>
</comment>
<evidence type="ECO:0000256" key="5">
    <source>
        <dbReference type="ARBA" id="ARBA00022617"/>
    </source>
</evidence>
<evidence type="ECO:0000256" key="3">
    <source>
        <dbReference type="ARBA" id="ARBA00006488"/>
    </source>
</evidence>
<keyword evidence="8" id="KW-0249">Electron transport</keyword>
<dbReference type="GO" id="GO:0005758">
    <property type="term" value="C:mitochondrial intermembrane space"/>
    <property type="evidence" value="ECO:0007669"/>
    <property type="project" value="UniProtKB-SubCell"/>
</dbReference>
<organism evidence="14 15">
    <name type="scientific">Equus asinus</name>
    <name type="common">Donkey</name>
    <name type="synonym">Equus africanus asinus</name>
    <dbReference type="NCBI Taxonomy" id="9793"/>
    <lineage>
        <taxon>Eukaryota</taxon>
        <taxon>Metazoa</taxon>
        <taxon>Chordata</taxon>
        <taxon>Craniata</taxon>
        <taxon>Vertebrata</taxon>
        <taxon>Euteleostomi</taxon>
        <taxon>Mammalia</taxon>
        <taxon>Eutheria</taxon>
        <taxon>Laurasiatheria</taxon>
        <taxon>Perissodactyla</taxon>
        <taxon>Equidae</taxon>
        <taxon>Equus</taxon>
    </lineage>
</organism>
<evidence type="ECO:0000259" key="13">
    <source>
        <dbReference type="PROSITE" id="PS51007"/>
    </source>
</evidence>
<dbReference type="GO" id="GO:0006915">
    <property type="term" value="P:apoptotic process"/>
    <property type="evidence" value="ECO:0007669"/>
    <property type="project" value="UniProtKB-KW"/>
</dbReference>
<dbReference type="AlphaFoldDB" id="A0A8C4MAN2"/>
<evidence type="ECO:0000256" key="8">
    <source>
        <dbReference type="ARBA" id="ARBA00022982"/>
    </source>
</evidence>
<keyword evidence="5 11" id="KW-0349">Heme</keyword>
<dbReference type="Ensembl" id="ENSEAST00005021502.2">
    <property type="protein sequence ID" value="ENSEASP00005019813.2"/>
    <property type="gene ID" value="ENSEASG00005013648.2"/>
</dbReference>
<dbReference type="Gene3D" id="1.10.760.10">
    <property type="entry name" value="Cytochrome c-like domain"/>
    <property type="match status" value="1"/>
</dbReference>